<feature type="chain" id="PRO_5011508187" evidence="8">
    <location>
        <begin position="18"/>
        <end position="1806"/>
    </location>
</feature>
<keyword evidence="4" id="KW-0963">Cytoplasm</keyword>
<evidence type="ECO:0000256" key="4">
    <source>
        <dbReference type="ARBA" id="ARBA00022490"/>
    </source>
</evidence>
<dbReference type="InterPro" id="IPR026444">
    <property type="entry name" value="Secre_tail"/>
</dbReference>
<sequence>MKLKLLLLSFLLSTALGWGQTSVQNFGTGTGSHTSQTGSTGFIPNPTTSGTSWVRAGATAPNAPISLVTGSNNPLGTTGSCVKAAASSTGSVSKFSPIVGYTGGSAEFYTSFKVMFGDASGGTTATTGTWLFFQGVGSMYSDANSFTNTQLFIGLRFNFSDPGIVNLDYSATGSFVTTGLTTTTLNQGTVYTIEIFGNNKSSGTVNYSYGASAQTVAINKFDLYINGVLVGNDLTKGQIANNSVITATTFIGFNSVNNESNIFVDDVKVYNNIRPFTVTYSNANGSTGTPPTDPNSPYNPTSTVTVLPNGSLVNAGYIFNGWNTAANGSGTAYVAGSIFTPTANTTLYAQWLPTCAPPTQASAVTYSNSTLTGFDASWTAGGGSGTMLVVRENSMANTLPTQNKPIPYTSNLDWASAGQIDLNNRVVFKAAGTSAAPITGLAPGTEYRVTAYEYIASATDCINLAATASTLAYTRSNEPTGHSAAFSCTTSSSSQINLTFSAPNTIGATGYIILQKIGSAPTGLPTDGVSYANGAIIGDATVAGYTTVLGTATSFSAIGLASNTEYYFTLIPFNSFGSVIQTMNYRTSATIPVTNCTTTIAACLVENFSPTGTSTYPSGWIATGTMTSGSTPFVSGPAAIQFTSNTSTLTTSAIANPAQLKFYLQRNSSSNQKTFTVEVSTTSQVAGFTPLVTYNNSTILSPNLYTQYVVDLSAYTNNTVWIRFTKVSAATSVLYMDNMEVYCGMPTSPEMNVTGNAVSIADESTAVSVTDNTDFGATLVGNTIIKTFTIQNTGIDPLYLTGTTPITFSGIHASDFSVTVAPSTPITAVTGTTTFNVTFQPSAGGPRTATLSIANNDTNENAYNFNIQGTGIACTPIGTITSITPTSGPVGTLVTINGTGFTSATNVRFGTVNAIYTVVSSTLITVTVPAGAITADLVIEEAACSSKYSVFTVIEKATSSCDPLTLSVSELFISQVTDASTGALSYIEVYNATASPINLTNYQILIRSDGGASPALDYDIPLIGTIAAGDNFVLAVGTYTTNCSTIGANGSLADQTSTNPYLNKNDCVHLSRLGTVIDTWGVCDGSDWITSLGLGVAGYSFSRKNSATPMPTTTFNATDWDIIDFDSCSDNYSSVGYYSVSHNPPTSTAPVTTLSCADNSGVITVTGAEAVFGGLGLNYQWYANAPGNAGWTTLVNGGVFSGATSNTLNISNLSGLDNYQFYCQVMESSATCYIASTATQFSFSGFSTTWNGSAWNNGAPDSSTAAIINGNYDATINGDIDACSLTVNSAATATITTGHYFNILNNVMVNGVLNIQDSGSLVQINNSGINTGNINMQRTAIVDALDYVYWSSPVNSFSSSNVSPTTTNIIYKWVPTVTSNTNGHGTWINGNETMVQGKGYIERGLNGSAANTPFTATFTGVPNNGEVTIPISRGTYDLAATYDTTVSPTYATKDDDNWNLLGNPYPSSISLYEFLTTNTNIEGFVNIWKHGLAPSQGTQNPFYGTYMYNYSASDYTTYNLSGSSAGSASDYFIGAGQGFFALMNANTAATTENVIFRNNMRDKGYRNDQFFKSTNTNAQASTQNDGRIWLDIVSSTASSRTMLGYINGATNQKDRLFDAIANLKMDMNIYSLVGFEGQVIQGRQLPFDQDDQVNLGVKVPANGNYTVAVGQVDGFFENATQTIYLEDKLLNVIHNLSAAPYQFTANQGTFNDRFVLRYTNQTLGNSDFDAVLNGVVIYTNEAIHVTSSLERIKDVVVYDVLGRIVAEKKAVSGNSVNLTTLRATQSVLIVKVTLENGQIVEKKVIY</sequence>
<protein>
    <submittedName>
        <fullName evidence="10">Por secretion system C-terminal sorting domain-containing protein</fullName>
    </submittedName>
</protein>
<evidence type="ECO:0000256" key="2">
    <source>
        <dbReference type="ARBA" id="ARBA00004196"/>
    </source>
</evidence>
<dbReference type="NCBIfam" id="NF033708">
    <property type="entry name" value="T9SS_Cterm_ChiA"/>
    <property type="match status" value="1"/>
</dbReference>
<evidence type="ECO:0000256" key="5">
    <source>
        <dbReference type="ARBA" id="ARBA00022729"/>
    </source>
</evidence>
<dbReference type="InterPro" id="IPR013378">
    <property type="entry name" value="InlB-like_B-rpt"/>
</dbReference>
<dbReference type="EMBL" id="FNYA01000001">
    <property type="protein sequence ID" value="SEI40760.1"/>
    <property type="molecule type" value="Genomic_DNA"/>
</dbReference>
<proteinExistence type="predicted"/>
<dbReference type="InterPro" id="IPR053879">
    <property type="entry name" value="HYDIN_VesB_CFA65-like_Ig"/>
</dbReference>
<dbReference type="GO" id="GO:0005737">
    <property type="term" value="C:cytoplasm"/>
    <property type="evidence" value="ECO:0007669"/>
    <property type="project" value="UniProtKB-SubCell"/>
</dbReference>
<feature type="signal peptide" evidence="8">
    <location>
        <begin position="1"/>
        <end position="17"/>
    </location>
</feature>
<evidence type="ECO:0000313" key="11">
    <source>
        <dbReference type="Proteomes" id="UP000199702"/>
    </source>
</evidence>
<evidence type="ECO:0000256" key="8">
    <source>
        <dbReference type="SAM" id="SignalP"/>
    </source>
</evidence>
<dbReference type="Pfam" id="PF09479">
    <property type="entry name" value="Flg_new"/>
    <property type="match status" value="1"/>
</dbReference>
<dbReference type="Proteomes" id="UP000199702">
    <property type="component" value="Unassembled WGS sequence"/>
</dbReference>
<dbReference type="STRING" id="402734.SAMN05660918_0393"/>
<evidence type="ECO:0000256" key="3">
    <source>
        <dbReference type="ARBA" id="ARBA00004496"/>
    </source>
</evidence>
<keyword evidence="5 8" id="KW-0732">Signal</keyword>
<dbReference type="SUPFAM" id="SSF49265">
    <property type="entry name" value="Fibronectin type III"/>
    <property type="match status" value="1"/>
</dbReference>
<dbReference type="InterPro" id="IPR042229">
    <property type="entry name" value="Listeria/Bacterioides_rpt_sf"/>
</dbReference>
<dbReference type="Pfam" id="PF00932">
    <property type="entry name" value="LTD"/>
    <property type="match status" value="1"/>
</dbReference>
<dbReference type="InterPro" id="IPR036116">
    <property type="entry name" value="FN3_sf"/>
</dbReference>
<dbReference type="PROSITE" id="PS51841">
    <property type="entry name" value="LTD"/>
    <property type="match status" value="1"/>
</dbReference>
<dbReference type="SUPFAM" id="SSF81296">
    <property type="entry name" value="E set domains"/>
    <property type="match status" value="1"/>
</dbReference>
<dbReference type="InterPro" id="IPR013783">
    <property type="entry name" value="Ig-like_fold"/>
</dbReference>
<dbReference type="NCBIfam" id="TIGR04183">
    <property type="entry name" value="Por_Secre_tail"/>
    <property type="match status" value="1"/>
</dbReference>
<dbReference type="Gene3D" id="2.60.40.4270">
    <property type="entry name" value="Listeria-Bacteroides repeat domain"/>
    <property type="match status" value="1"/>
</dbReference>
<keyword evidence="6" id="KW-0969">Cilium</keyword>
<organism evidence="10 11">
    <name type="scientific">Flavobacterium terrigena</name>
    <dbReference type="NCBI Taxonomy" id="402734"/>
    <lineage>
        <taxon>Bacteria</taxon>
        <taxon>Pseudomonadati</taxon>
        <taxon>Bacteroidota</taxon>
        <taxon>Flavobacteriia</taxon>
        <taxon>Flavobacteriales</taxon>
        <taxon>Flavobacteriaceae</taxon>
        <taxon>Flavobacterium</taxon>
    </lineage>
</organism>
<evidence type="ECO:0000256" key="7">
    <source>
        <dbReference type="ARBA" id="ARBA00023273"/>
    </source>
</evidence>
<keyword evidence="7" id="KW-0966">Cell projection</keyword>
<evidence type="ECO:0000256" key="6">
    <source>
        <dbReference type="ARBA" id="ARBA00023069"/>
    </source>
</evidence>
<dbReference type="NCBIfam" id="NF012200">
    <property type="entry name" value="choice_anch_D"/>
    <property type="match status" value="1"/>
</dbReference>
<evidence type="ECO:0000313" key="10">
    <source>
        <dbReference type="EMBL" id="SEI40760.1"/>
    </source>
</evidence>
<dbReference type="Pfam" id="PF22544">
    <property type="entry name" value="HYDIN_VesB_CFA65-like_Ig"/>
    <property type="match status" value="1"/>
</dbReference>
<dbReference type="Gene3D" id="2.60.40.10">
    <property type="entry name" value="Immunoglobulins"/>
    <property type="match status" value="3"/>
</dbReference>
<dbReference type="CDD" id="cd00102">
    <property type="entry name" value="IPT"/>
    <property type="match status" value="1"/>
</dbReference>
<dbReference type="InterPro" id="IPR001322">
    <property type="entry name" value="Lamin_tail_dom"/>
</dbReference>
<evidence type="ECO:0000259" key="9">
    <source>
        <dbReference type="PROSITE" id="PS51841"/>
    </source>
</evidence>
<accession>A0A1H6QMS6</accession>
<feature type="domain" description="LTD" evidence="9">
    <location>
        <begin position="957"/>
        <end position="1090"/>
    </location>
</feature>
<dbReference type="GO" id="GO:0030313">
    <property type="term" value="C:cell envelope"/>
    <property type="evidence" value="ECO:0007669"/>
    <property type="project" value="UniProtKB-SubCell"/>
</dbReference>
<comment type="subcellular location">
    <subcellularLocation>
        <location evidence="2">Cell envelope</location>
    </subcellularLocation>
    <subcellularLocation>
        <location evidence="1">Cell projection</location>
        <location evidence="1">Cilium</location>
    </subcellularLocation>
    <subcellularLocation>
        <location evidence="3">Cytoplasm</location>
    </subcellularLocation>
</comment>
<name>A0A1H6QMS6_9FLAO</name>
<reference evidence="11" key="1">
    <citation type="submission" date="2016-10" db="EMBL/GenBank/DDBJ databases">
        <authorList>
            <person name="Varghese N."/>
            <person name="Submissions S."/>
        </authorList>
    </citation>
    <scope>NUCLEOTIDE SEQUENCE [LARGE SCALE GENOMIC DNA]</scope>
    <source>
        <strain evidence="11">DSM 17934</strain>
    </source>
</reference>
<evidence type="ECO:0000256" key="1">
    <source>
        <dbReference type="ARBA" id="ARBA00004138"/>
    </source>
</evidence>
<dbReference type="RefSeq" id="WP_091307000.1">
    <property type="nucleotide sequence ID" value="NZ_CBCSJU010000001.1"/>
</dbReference>
<dbReference type="InterPro" id="IPR014756">
    <property type="entry name" value="Ig_E-set"/>
</dbReference>
<dbReference type="OrthoDB" id="1652165at2"/>
<keyword evidence="11" id="KW-1185">Reference proteome</keyword>
<gene>
    <name evidence="10" type="ORF">SAMN05660918_0393</name>
</gene>